<comment type="function">
    <text evidence="1">Catalyzes the specific phosphorylation of 1,6-anhydro-N-acetylmuramic acid (anhMurNAc) with the simultaneous cleavage of the 1,6-anhydro ring, generating MurNAc-6-P. Is required for the utilization of anhMurNAc either imported from the medium or derived from its own cell wall murein, and thus plays a role in cell wall recycling.</text>
</comment>
<dbReference type="Gene3D" id="3.30.420.40">
    <property type="match status" value="2"/>
</dbReference>
<dbReference type="InterPro" id="IPR005338">
    <property type="entry name" value="Anhydro_N_Ac-Mur_kinase"/>
</dbReference>
<dbReference type="GO" id="GO:0009254">
    <property type="term" value="P:peptidoglycan turnover"/>
    <property type="evidence" value="ECO:0007669"/>
    <property type="project" value="UniProtKB-UniRule"/>
</dbReference>
<protein>
    <recommendedName>
        <fullName evidence="1">Anhydro-N-acetylmuramic acid kinase</fullName>
        <ecNumber evidence="1">2.7.1.170</ecNumber>
    </recommendedName>
    <alternativeName>
        <fullName evidence="1">AnhMurNAc kinase</fullName>
    </alternativeName>
</protein>
<evidence type="ECO:0000313" key="3">
    <source>
        <dbReference type="Proteomes" id="UP000008888"/>
    </source>
</evidence>
<dbReference type="HAMAP" id="MF_01270">
    <property type="entry name" value="AnhMurNAc_kinase"/>
    <property type="match status" value="1"/>
</dbReference>
<evidence type="ECO:0000256" key="1">
    <source>
        <dbReference type="HAMAP-Rule" id="MF_01270"/>
    </source>
</evidence>
<dbReference type="EMBL" id="CP002738">
    <property type="protein sequence ID" value="AEF99231.1"/>
    <property type="molecule type" value="Genomic_DNA"/>
</dbReference>
<dbReference type="PANTHER" id="PTHR30605">
    <property type="entry name" value="ANHYDRO-N-ACETYLMURAMIC ACID KINASE"/>
    <property type="match status" value="1"/>
</dbReference>
<dbReference type="UniPathway" id="UPA00343"/>
<dbReference type="NCBIfam" id="NF007148">
    <property type="entry name" value="PRK09585.3-2"/>
    <property type="match status" value="1"/>
</dbReference>
<keyword evidence="3" id="KW-1185">Reference proteome</keyword>
<dbReference type="CDD" id="cd24050">
    <property type="entry name" value="ASKHA_NBD_ANMK"/>
    <property type="match status" value="1"/>
</dbReference>
<accession>G0A5V4</accession>
<dbReference type="RefSeq" id="WP_013817500.1">
    <property type="nucleotide sequence ID" value="NC_015572.1"/>
</dbReference>
<comment type="pathway">
    <text evidence="1">Amino-sugar metabolism; 1,6-anhydro-N-acetylmuramate degradation.</text>
</comment>
<keyword evidence="1" id="KW-0067">ATP-binding</keyword>
<reference key="2">
    <citation type="submission" date="2011-05" db="EMBL/GenBank/DDBJ databases">
        <title>Complete genome sequence of the aerobic marine methanotroph Methylomonas methanica MC09.</title>
        <authorList>
            <person name="Boden R."/>
            <person name="Cunliffe M."/>
            <person name="Scanlan J."/>
            <person name="Moussard H."/>
            <person name="Kits K.D."/>
            <person name="Klotz M."/>
            <person name="Jetten M."/>
            <person name="Vuilleumier S."/>
            <person name="Han J."/>
            <person name="Peters L."/>
            <person name="Mikhailova N."/>
            <person name="Teshima H."/>
            <person name="Tapia R."/>
            <person name="Kyrpides N."/>
            <person name="Ivanova N."/>
            <person name="Pagani I."/>
            <person name="Cheng J.-F."/>
            <person name="Goodwin L."/>
            <person name="Han C."/>
            <person name="Hauser L."/>
            <person name="Land M."/>
            <person name="Lapidus A."/>
            <person name="Lucas S."/>
            <person name="Pitluck S."/>
            <person name="Woyke T."/>
            <person name="Stein L.Y."/>
            <person name="Murrell C."/>
        </authorList>
    </citation>
    <scope>NUCLEOTIDE SEQUENCE</scope>
    <source>
        <strain>MC09</strain>
    </source>
</reference>
<dbReference type="PANTHER" id="PTHR30605:SF0">
    <property type="entry name" value="ANHYDRO-N-ACETYLMURAMIC ACID KINASE"/>
    <property type="match status" value="1"/>
</dbReference>
<dbReference type="InterPro" id="IPR043129">
    <property type="entry name" value="ATPase_NBD"/>
</dbReference>
<comment type="similarity">
    <text evidence="1">Belongs to the anhydro-N-acetylmuramic acid kinase family.</text>
</comment>
<feature type="binding site" evidence="1">
    <location>
        <begin position="17"/>
        <end position="24"/>
    </location>
    <ligand>
        <name>ATP</name>
        <dbReference type="ChEBI" id="CHEBI:30616"/>
    </ligand>
</feature>
<dbReference type="Pfam" id="PF03702">
    <property type="entry name" value="AnmK"/>
    <property type="match status" value="1"/>
</dbReference>
<dbReference type="NCBIfam" id="NF007139">
    <property type="entry name" value="PRK09585.1-3"/>
    <property type="match status" value="1"/>
</dbReference>
<keyword evidence="1" id="KW-0119">Carbohydrate metabolism</keyword>
<evidence type="ECO:0000313" key="2">
    <source>
        <dbReference type="EMBL" id="AEF99231.1"/>
    </source>
</evidence>
<dbReference type="GO" id="GO:0006040">
    <property type="term" value="P:amino sugar metabolic process"/>
    <property type="evidence" value="ECO:0007669"/>
    <property type="project" value="InterPro"/>
</dbReference>
<dbReference type="GO" id="GO:0016773">
    <property type="term" value="F:phosphotransferase activity, alcohol group as acceptor"/>
    <property type="evidence" value="ECO:0007669"/>
    <property type="project" value="UniProtKB-UniRule"/>
</dbReference>
<reference evidence="2 3" key="1">
    <citation type="journal article" date="2011" name="J. Bacteriol.">
        <title>Complete Genome Sequence of the Aerobic Marine Methanotroph Methylomonas methanica MC09.</title>
        <authorList>
            <person name="Boden R."/>
            <person name="Cunliffe M."/>
            <person name="Scanlan J."/>
            <person name="Moussard H."/>
            <person name="Kits K.D."/>
            <person name="Klotz M.G."/>
            <person name="Jetten M.S."/>
            <person name="Vuilleumier S."/>
            <person name="Han J."/>
            <person name="Peters L."/>
            <person name="Mikhailova N."/>
            <person name="Teshima H."/>
            <person name="Tapia R."/>
            <person name="Kyrpides N."/>
            <person name="Ivanova N."/>
            <person name="Pagani I."/>
            <person name="Cheng J.F."/>
            <person name="Goodwin L."/>
            <person name="Han C."/>
            <person name="Hauser L."/>
            <person name="Land M.L."/>
            <person name="Lapidus A."/>
            <person name="Lucas S."/>
            <person name="Pitluck S."/>
            <person name="Woyke T."/>
            <person name="Stein L."/>
            <person name="Murrell J.C."/>
        </authorList>
    </citation>
    <scope>NUCLEOTIDE SEQUENCE [LARGE SCALE GENOMIC DNA]</scope>
    <source>
        <strain evidence="2 3">MC09</strain>
    </source>
</reference>
<dbReference type="AlphaFoldDB" id="G0A5V4"/>
<proteinExistence type="inferred from homology"/>
<organism evidence="2 3">
    <name type="scientific">Methylomonas methanica (strain DSM 25384 / MC09)</name>
    <dbReference type="NCBI Taxonomy" id="857087"/>
    <lineage>
        <taxon>Bacteria</taxon>
        <taxon>Pseudomonadati</taxon>
        <taxon>Pseudomonadota</taxon>
        <taxon>Gammaproteobacteria</taxon>
        <taxon>Methylococcales</taxon>
        <taxon>Methylococcaceae</taxon>
        <taxon>Methylomonas</taxon>
    </lineage>
</organism>
<dbReference type="EC" id="2.7.1.170" evidence="1"/>
<keyword evidence="1 2" id="KW-0418">Kinase</keyword>
<name>G0A5V4_METMM</name>
<dbReference type="KEGG" id="mmt:Metme_0792"/>
<dbReference type="HOGENOM" id="CLU_038782_0_0_6"/>
<comment type="catalytic activity">
    <reaction evidence="1">
        <text>1,6-anhydro-N-acetyl-beta-muramate + ATP + H2O = N-acetyl-D-muramate 6-phosphate + ADP + H(+)</text>
        <dbReference type="Rhea" id="RHEA:24952"/>
        <dbReference type="ChEBI" id="CHEBI:15377"/>
        <dbReference type="ChEBI" id="CHEBI:15378"/>
        <dbReference type="ChEBI" id="CHEBI:30616"/>
        <dbReference type="ChEBI" id="CHEBI:58690"/>
        <dbReference type="ChEBI" id="CHEBI:58722"/>
        <dbReference type="ChEBI" id="CHEBI:456216"/>
        <dbReference type="EC" id="2.7.1.170"/>
    </reaction>
</comment>
<reference evidence="3" key="3">
    <citation type="submission" date="2011-05" db="EMBL/GenBank/DDBJ databases">
        <title>Complete sequence of Methylomonas methanica MC09.</title>
        <authorList>
            <consortium name="US DOE Joint Genome Institute"/>
            <person name="Lucas S."/>
            <person name="Han J."/>
            <person name="Lapidus A."/>
            <person name="Cheng J.-F."/>
            <person name="Goodwin L."/>
            <person name="Pitluck S."/>
            <person name="Peters L."/>
            <person name="Mikhailova N."/>
            <person name="Teshima H."/>
            <person name="Han C."/>
            <person name="Tapia R."/>
            <person name="Land M."/>
            <person name="Hauser L."/>
            <person name="Kyrpides N."/>
            <person name="Ivanova N."/>
            <person name="Pagani I."/>
            <person name="Stein L."/>
            <person name="Woyke T."/>
        </authorList>
    </citation>
    <scope>NUCLEOTIDE SEQUENCE [LARGE SCALE GENOMIC DNA]</scope>
    <source>
        <strain evidence="3">MC09</strain>
    </source>
</reference>
<dbReference type="GO" id="GO:0097175">
    <property type="term" value="P:1,6-anhydro-N-acetyl-beta-muramic acid catabolic process"/>
    <property type="evidence" value="ECO:0007669"/>
    <property type="project" value="UniProtKB-UniRule"/>
</dbReference>
<dbReference type="Proteomes" id="UP000008888">
    <property type="component" value="Chromosome"/>
</dbReference>
<dbReference type="GO" id="GO:0005524">
    <property type="term" value="F:ATP binding"/>
    <property type="evidence" value="ECO:0007669"/>
    <property type="project" value="UniProtKB-UniRule"/>
</dbReference>
<gene>
    <name evidence="1" type="primary">anmK</name>
    <name evidence="2" type="ordered locus">Metme_0792</name>
</gene>
<dbReference type="eggNOG" id="COG2377">
    <property type="taxonomic scope" value="Bacteria"/>
</dbReference>
<keyword evidence="1" id="KW-0808">Transferase</keyword>
<sequence length="375" mass="39989">MPSSKTQTELYIGLMSGTSIDGIDAGLVDFSHDQPRLLAFHYQAFPDELRNKIHHLSQPGSAVLLNDFGTLDAQLGQLFAEASLSLLNKANIPASEVKGIGSHGQTVYHAPQGPQGFSLQIGDPNRIAQTTGITTISDFRRRDIAVGGQGAPLVPAFHQALFSDPGKIITVLNIGGIANISLLNDQKVIGFDTGPGNTLMDHWCQTNNGHNYDADGDWARSGQVQPALLQQLLDDPYFRLAPPKSTGTEYFSPAWLNSKLTGYRNCPAADVQATLCRLSADSIANAILTHAPDNAQVVVCGGGVHNRQLMAMLCNNLPMPVVSTAQYGINPDHVEAMAFAWLARQTLNGLTGNLCSVTGASMPVILGGIYPGRPV</sequence>
<dbReference type="STRING" id="857087.Metme_0792"/>
<dbReference type="GO" id="GO:0016301">
    <property type="term" value="F:kinase activity"/>
    <property type="evidence" value="ECO:0007669"/>
    <property type="project" value="UniProtKB-KW"/>
</dbReference>
<dbReference type="SUPFAM" id="SSF53067">
    <property type="entry name" value="Actin-like ATPase domain"/>
    <property type="match status" value="1"/>
</dbReference>
<dbReference type="UniPathway" id="UPA00544"/>
<comment type="pathway">
    <text evidence="1">Cell wall biogenesis; peptidoglycan recycling.</text>
</comment>
<keyword evidence="1" id="KW-0547">Nucleotide-binding</keyword>